<reference evidence="1 2" key="1">
    <citation type="submission" date="2016-02" db="EMBL/GenBank/DDBJ databases">
        <authorList>
            <person name="Wen L."/>
            <person name="He K."/>
            <person name="Yang H."/>
        </authorList>
    </citation>
    <scope>NUCLEOTIDE SEQUENCE [LARGE SCALE GENOMIC DNA]</scope>
    <source>
        <strain evidence="1 2">CD09_2</strain>
    </source>
</reference>
<name>A0A177JWM3_SPHYA</name>
<evidence type="ECO:0000313" key="2">
    <source>
        <dbReference type="Proteomes" id="UP000077262"/>
    </source>
</evidence>
<dbReference type="RefSeq" id="WP_063976276.1">
    <property type="nucleotide sequence ID" value="NZ_LSTR01000025.1"/>
</dbReference>
<accession>A0A177JWM3</accession>
<dbReference type="Proteomes" id="UP000077262">
    <property type="component" value="Unassembled WGS sequence"/>
</dbReference>
<dbReference type="EMBL" id="LSTR01000025">
    <property type="protein sequence ID" value="OAH45448.1"/>
    <property type="molecule type" value="Genomic_DNA"/>
</dbReference>
<dbReference type="OrthoDB" id="9964751at2"/>
<organism evidence="1 2">
    <name type="scientific">Sphingobium yanoikuyae</name>
    <name type="common">Sphingomonas yanoikuyae</name>
    <dbReference type="NCBI Taxonomy" id="13690"/>
    <lineage>
        <taxon>Bacteria</taxon>
        <taxon>Pseudomonadati</taxon>
        <taxon>Pseudomonadota</taxon>
        <taxon>Alphaproteobacteria</taxon>
        <taxon>Sphingomonadales</taxon>
        <taxon>Sphingomonadaceae</taxon>
        <taxon>Sphingobium</taxon>
    </lineage>
</organism>
<evidence type="ECO:0000313" key="1">
    <source>
        <dbReference type="EMBL" id="OAH45448.1"/>
    </source>
</evidence>
<gene>
    <name evidence="1" type="ORF">AX777_17735</name>
</gene>
<sequence>MLILNARYERDAALKRDNTIEEICAEAVALCNQMAIGLDLDIEGQTLCVRAGNHPYNLVQAYEREKANSS</sequence>
<dbReference type="AlphaFoldDB" id="A0A177JWM3"/>
<proteinExistence type="predicted"/>
<protein>
    <submittedName>
        <fullName evidence="1">Uncharacterized protein</fullName>
    </submittedName>
</protein>
<comment type="caution">
    <text evidence="1">The sequence shown here is derived from an EMBL/GenBank/DDBJ whole genome shotgun (WGS) entry which is preliminary data.</text>
</comment>